<keyword evidence="3 6" id="KW-0812">Transmembrane</keyword>
<dbReference type="SUPFAM" id="SSF103473">
    <property type="entry name" value="MFS general substrate transporter"/>
    <property type="match status" value="1"/>
</dbReference>
<dbReference type="Gene3D" id="1.20.1250.20">
    <property type="entry name" value="MFS general substrate transporter like domains"/>
    <property type="match status" value="1"/>
</dbReference>
<dbReference type="PANTHER" id="PTHR23501:SF109">
    <property type="entry name" value="MAJOR FACILITATOR SUPERFAMILY (MFS) PROFILE DOMAIN-CONTAINING PROTEIN-RELATED"/>
    <property type="match status" value="1"/>
</dbReference>
<feature type="transmembrane region" description="Helical" evidence="6">
    <location>
        <begin position="280"/>
        <end position="303"/>
    </location>
</feature>
<feature type="domain" description="Major facilitator superfamily (MFS) profile" evidence="7">
    <location>
        <begin position="37"/>
        <end position="577"/>
    </location>
</feature>
<feature type="transmembrane region" description="Helical" evidence="6">
    <location>
        <begin position="33"/>
        <end position="52"/>
    </location>
</feature>
<organism evidence="8 9">
    <name type="scientific">Pseudocercospora musae</name>
    <dbReference type="NCBI Taxonomy" id="113226"/>
    <lineage>
        <taxon>Eukaryota</taxon>
        <taxon>Fungi</taxon>
        <taxon>Dikarya</taxon>
        <taxon>Ascomycota</taxon>
        <taxon>Pezizomycotina</taxon>
        <taxon>Dothideomycetes</taxon>
        <taxon>Dothideomycetidae</taxon>
        <taxon>Mycosphaerellales</taxon>
        <taxon>Mycosphaerellaceae</taxon>
        <taxon>Pseudocercospora</taxon>
    </lineage>
</organism>
<evidence type="ECO:0000256" key="6">
    <source>
        <dbReference type="SAM" id="Phobius"/>
    </source>
</evidence>
<dbReference type="OrthoDB" id="4139357at2759"/>
<protein>
    <recommendedName>
        <fullName evidence="7">Major facilitator superfamily (MFS) profile domain-containing protein</fullName>
    </recommendedName>
</protein>
<dbReference type="InterPro" id="IPR036259">
    <property type="entry name" value="MFS_trans_sf"/>
</dbReference>
<keyword evidence="2" id="KW-0813">Transport</keyword>
<feature type="transmembrane region" description="Helical" evidence="6">
    <location>
        <begin position="458"/>
        <end position="477"/>
    </location>
</feature>
<dbReference type="PROSITE" id="PS00216">
    <property type="entry name" value="SUGAR_TRANSPORT_1"/>
    <property type="match status" value="1"/>
</dbReference>
<keyword evidence="4 6" id="KW-1133">Transmembrane helix</keyword>
<dbReference type="GO" id="GO:0022857">
    <property type="term" value="F:transmembrane transporter activity"/>
    <property type="evidence" value="ECO:0007669"/>
    <property type="project" value="InterPro"/>
</dbReference>
<evidence type="ECO:0000256" key="1">
    <source>
        <dbReference type="ARBA" id="ARBA00004141"/>
    </source>
</evidence>
<feature type="transmembrane region" description="Helical" evidence="6">
    <location>
        <begin position="72"/>
        <end position="90"/>
    </location>
</feature>
<feature type="transmembrane region" description="Helical" evidence="6">
    <location>
        <begin position="255"/>
        <end position="274"/>
    </location>
</feature>
<proteinExistence type="predicted"/>
<gene>
    <name evidence="8" type="ORF">AC579_335</name>
</gene>
<keyword evidence="9" id="KW-1185">Reference proteome</keyword>
<name>A0A139IQY6_9PEZI</name>
<dbReference type="InterPro" id="IPR010573">
    <property type="entry name" value="MFS_Str1/Tri12-like"/>
</dbReference>
<evidence type="ECO:0000313" key="9">
    <source>
        <dbReference type="Proteomes" id="UP000073492"/>
    </source>
</evidence>
<reference evidence="8 9" key="1">
    <citation type="submission" date="2015-07" db="EMBL/GenBank/DDBJ databases">
        <title>Comparative genomics of the Sigatoka disease complex on banana suggests a link between parallel evolutionary changes in Pseudocercospora fijiensis and Pseudocercospora eumusae and increased virulence on the banana host.</title>
        <authorList>
            <person name="Chang T.-C."/>
            <person name="Salvucci A."/>
            <person name="Crous P.W."/>
            <person name="Stergiopoulos I."/>
        </authorList>
    </citation>
    <scope>NUCLEOTIDE SEQUENCE [LARGE SCALE GENOMIC DNA]</scope>
    <source>
        <strain evidence="8 9">CBS 116634</strain>
    </source>
</reference>
<evidence type="ECO:0000256" key="5">
    <source>
        <dbReference type="ARBA" id="ARBA00023136"/>
    </source>
</evidence>
<dbReference type="Proteomes" id="UP000073492">
    <property type="component" value="Unassembled WGS sequence"/>
</dbReference>
<evidence type="ECO:0000259" key="7">
    <source>
        <dbReference type="PROSITE" id="PS50850"/>
    </source>
</evidence>
<feature type="transmembrane region" description="Helical" evidence="6">
    <location>
        <begin position="361"/>
        <end position="384"/>
    </location>
</feature>
<feature type="transmembrane region" description="Helical" evidence="6">
    <location>
        <begin position="420"/>
        <end position="446"/>
    </location>
</feature>
<evidence type="ECO:0000256" key="2">
    <source>
        <dbReference type="ARBA" id="ARBA00022448"/>
    </source>
</evidence>
<comment type="caution">
    <text evidence="8">The sequence shown here is derived from an EMBL/GenBank/DDBJ whole genome shotgun (WGS) entry which is preliminary data.</text>
</comment>
<dbReference type="AlphaFoldDB" id="A0A139IQY6"/>
<feature type="transmembrane region" description="Helical" evidence="6">
    <location>
        <begin position="102"/>
        <end position="121"/>
    </location>
</feature>
<evidence type="ECO:0000256" key="4">
    <source>
        <dbReference type="ARBA" id="ARBA00022989"/>
    </source>
</evidence>
<feature type="transmembrane region" description="Helical" evidence="6">
    <location>
        <begin position="177"/>
        <end position="198"/>
    </location>
</feature>
<feature type="transmembrane region" description="Helical" evidence="6">
    <location>
        <begin position="210"/>
        <end position="230"/>
    </location>
</feature>
<evidence type="ECO:0000313" key="8">
    <source>
        <dbReference type="EMBL" id="KXT17181.1"/>
    </source>
</evidence>
<dbReference type="InterPro" id="IPR005829">
    <property type="entry name" value="Sugar_transporter_CS"/>
</dbReference>
<dbReference type="InterPro" id="IPR020846">
    <property type="entry name" value="MFS_dom"/>
</dbReference>
<feature type="transmembrane region" description="Helical" evidence="6">
    <location>
        <begin position="550"/>
        <end position="569"/>
    </location>
</feature>
<feature type="transmembrane region" description="Helical" evidence="6">
    <location>
        <begin position="396"/>
        <end position="414"/>
    </location>
</feature>
<comment type="subcellular location">
    <subcellularLocation>
        <location evidence="1">Membrane</location>
        <topology evidence="1">Multi-pass membrane protein</topology>
    </subcellularLocation>
</comment>
<dbReference type="PROSITE" id="PS50850">
    <property type="entry name" value="MFS"/>
    <property type="match status" value="1"/>
</dbReference>
<keyword evidence="5 6" id="KW-0472">Membrane</keyword>
<dbReference type="PANTHER" id="PTHR23501">
    <property type="entry name" value="MAJOR FACILITATOR SUPERFAMILY"/>
    <property type="match status" value="1"/>
</dbReference>
<evidence type="ECO:0000256" key="3">
    <source>
        <dbReference type="ARBA" id="ARBA00022692"/>
    </source>
</evidence>
<accession>A0A139IQY6</accession>
<feature type="transmembrane region" description="Helical" evidence="6">
    <location>
        <begin position="324"/>
        <end position="341"/>
    </location>
</feature>
<dbReference type="EMBL" id="LFZO01000024">
    <property type="protein sequence ID" value="KXT17181.1"/>
    <property type="molecule type" value="Genomic_DNA"/>
</dbReference>
<sequence>MEQQDTAERIEDLADAEAASAAKEQQQDAHMSLQAYLALAAVFSQYVAYVSTLLMPSTIVSYINADLGPDPNYTWINVSWNLAASVMVTLGGRLSDIFGRRYFMITGACIALIGAVVGATGNSINQMIASGALFGIGGGLQGSQATLTKLDCSIRADYVAEMAFACIQEIVPNQYRILAIGIFESTALLAFVSPMIAYTMIARTTLGWRTVYWFLFSFEACGLLLVIFCYKPPTFHTKHRADGKSRWQLVKEMDFVGFLLFTSGAVLFLIGVNYGGRQYAWSSAPVISTIVVGAGLLIALGLWEAYADLKYPMLPPVLFKNVRGFTMVLVICFVGGMLYYSMNVLWPRQSGLLFVPSDQPITAGVYANMVSFGTIMAGLIVIFFCHKVGHERWQQVGFMAIQTALIGSLSTIGVNDRAQAIITIIILAMSITPPQLLAFVMIAAGLDDQVDIGVANGLASTFRLMGGAVATAIYSAILSSRFAQQLPVEVGSIVQQYQVPGRLVPQLLQAGTTNSAAGWKALSEVADVSAAIIADLQMAVKLAYIQAFRLVYLVAIAFGILAVVCAAFTKSIPAEKKLMQRAVRMENESRSEGLEKV</sequence>
<dbReference type="GO" id="GO:0005886">
    <property type="term" value="C:plasma membrane"/>
    <property type="evidence" value="ECO:0007669"/>
    <property type="project" value="TreeGrafter"/>
</dbReference>
<dbReference type="Pfam" id="PF06609">
    <property type="entry name" value="TRI12"/>
    <property type="match status" value="1"/>
</dbReference>